<evidence type="ECO:0000313" key="5">
    <source>
        <dbReference type="EMBL" id="AYL94909.1"/>
    </source>
</evidence>
<dbReference type="OrthoDB" id="640151at2"/>
<name>A0A494VLE5_9SPHI</name>
<keyword evidence="6" id="KW-1185">Reference proteome</keyword>
<dbReference type="Gene3D" id="1.50.10.100">
    <property type="entry name" value="Chondroitin AC/alginate lyase"/>
    <property type="match status" value="1"/>
</dbReference>
<evidence type="ECO:0000256" key="2">
    <source>
        <dbReference type="ARBA" id="ARBA00023239"/>
    </source>
</evidence>
<dbReference type="Proteomes" id="UP000270046">
    <property type="component" value="Chromosome"/>
</dbReference>
<dbReference type="AlphaFoldDB" id="A0A494VLE5"/>
<dbReference type="SUPFAM" id="SSF48230">
    <property type="entry name" value="Chondroitin AC/alginate lyase"/>
    <property type="match status" value="1"/>
</dbReference>
<proteinExistence type="predicted"/>
<sequence>MKTQTRFLTTLLLSLSVFCINVKASITDSTGTPPSPKTKFIHPGILNTRSSLNQIAAELKAGDTMRTAAYQKVLDFIKDHEYPTTFPATIVVGSNGATSPSKTQIRKDCELVYAYALAWANTGDTGYAKKAIGLLNGWAYAFKDYGLLPGKTNAKQPSLEASWTTPSFVAAAEIIRHYKVKGKSAGWAAADIERFGKYLINVKDNYINVIPDYKNNWDSSAGYAKMAIGIFLDADSVYRAGYDLMVRELPNIIQPDGTLPELCVRKDCVHYQYSLTAYAYAAALARIQGDNNLWELSSKNISLGYDFMRKAFERKTGCDYCDLNSRIFPGVEVAYGYYKTENLKYLRALQAPLGVPIDNTFLGFTTYTHFGVKGL</sequence>
<protein>
    <recommendedName>
        <fullName evidence="4">Alginate lyase domain-containing protein</fullName>
    </recommendedName>
</protein>
<feature type="chain" id="PRO_5019773911" description="Alginate lyase domain-containing protein" evidence="3">
    <location>
        <begin position="25"/>
        <end position="375"/>
    </location>
</feature>
<evidence type="ECO:0000259" key="4">
    <source>
        <dbReference type="Pfam" id="PF05426"/>
    </source>
</evidence>
<gene>
    <name evidence="5" type="ORF">HYN43_006170</name>
</gene>
<keyword evidence="2" id="KW-0456">Lyase</keyword>
<dbReference type="InterPro" id="IPR008397">
    <property type="entry name" value="Alginate_lyase_dom"/>
</dbReference>
<organism evidence="5 6">
    <name type="scientific">Mucilaginibacter celer</name>
    <dbReference type="NCBI Taxonomy" id="2305508"/>
    <lineage>
        <taxon>Bacteria</taxon>
        <taxon>Pseudomonadati</taxon>
        <taxon>Bacteroidota</taxon>
        <taxon>Sphingobacteriia</taxon>
        <taxon>Sphingobacteriales</taxon>
        <taxon>Sphingobacteriaceae</taxon>
        <taxon>Mucilaginibacter</taxon>
    </lineage>
</organism>
<keyword evidence="1 3" id="KW-0732">Signal</keyword>
<dbReference type="Pfam" id="PF05426">
    <property type="entry name" value="Alginate_lyase"/>
    <property type="match status" value="1"/>
</dbReference>
<dbReference type="EMBL" id="CP032869">
    <property type="protein sequence ID" value="AYL94909.1"/>
    <property type="molecule type" value="Genomic_DNA"/>
</dbReference>
<dbReference type="GO" id="GO:0016829">
    <property type="term" value="F:lyase activity"/>
    <property type="evidence" value="ECO:0007669"/>
    <property type="project" value="UniProtKB-KW"/>
</dbReference>
<evidence type="ECO:0000313" key="6">
    <source>
        <dbReference type="Proteomes" id="UP000270046"/>
    </source>
</evidence>
<dbReference type="GO" id="GO:0042597">
    <property type="term" value="C:periplasmic space"/>
    <property type="evidence" value="ECO:0007669"/>
    <property type="project" value="InterPro"/>
</dbReference>
<feature type="signal peptide" evidence="3">
    <location>
        <begin position="1"/>
        <end position="24"/>
    </location>
</feature>
<dbReference type="KEGG" id="muh:HYN43_006170"/>
<evidence type="ECO:0000256" key="1">
    <source>
        <dbReference type="ARBA" id="ARBA00022729"/>
    </source>
</evidence>
<dbReference type="RefSeq" id="WP_119408616.1">
    <property type="nucleotide sequence ID" value="NZ_CP032869.1"/>
</dbReference>
<reference evidence="5 6" key="1">
    <citation type="submission" date="2018-10" db="EMBL/GenBank/DDBJ databases">
        <title>Genome sequencing of Mucilaginibacter sp. HYN0043.</title>
        <authorList>
            <person name="Kim M."/>
            <person name="Yi H."/>
        </authorList>
    </citation>
    <scope>NUCLEOTIDE SEQUENCE [LARGE SCALE GENOMIC DNA]</scope>
    <source>
        <strain evidence="5 6">HYN0043</strain>
    </source>
</reference>
<evidence type="ECO:0000256" key="3">
    <source>
        <dbReference type="SAM" id="SignalP"/>
    </source>
</evidence>
<feature type="domain" description="Alginate lyase" evidence="4">
    <location>
        <begin position="95"/>
        <end position="307"/>
    </location>
</feature>
<accession>A0A494VLE5</accession>
<dbReference type="InterPro" id="IPR008929">
    <property type="entry name" value="Chondroitin_lyas"/>
</dbReference>